<protein>
    <submittedName>
        <fullName evidence="2">Uncharacterized protein</fullName>
    </submittedName>
</protein>
<gene>
    <name evidence="2" type="ORF">E2C01_083439</name>
</gene>
<evidence type="ECO:0000256" key="1">
    <source>
        <dbReference type="SAM" id="MobiDB-lite"/>
    </source>
</evidence>
<feature type="region of interest" description="Disordered" evidence="1">
    <location>
        <begin position="112"/>
        <end position="148"/>
    </location>
</feature>
<accession>A0A5B7IX88</accession>
<proteinExistence type="predicted"/>
<reference evidence="2 3" key="1">
    <citation type="submission" date="2019-05" db="EMBL/GenBank/DDBJ databases">
        <title>Another draft genome of Portunus trituberculatus and its Hox gene families provides insights of decapod evolution.</title>
        <authorList>
            <person name="Jeong J.-H."/>
            <person name="Song I."/>
            <person name="Kim S."/>
            <person name="Choi T."/>
            <person name="Kim D."/>
            <person name="Ryu S."/>
            <person name="Kim W."/>
        </authorList>
    </citation>
    <scope>NUCLEOTIDE SEQUENCE [LARGE SCALE GENOMIC DNA]</scope>
    <source>
        <tissue evidence="2">Muscle</tissue>
    </source>
</reference>
<comment type="caution">
    <text evidence="2">The sequence shown here is derived from an EMBL/GenBank/DDBJ whole genome shotgun (WGS) entry which is preliminary data.</text>
</comment>
<keyword evidence="3" id="KW-1185">Reference proteome</keyword>
<dbReference type="AlphaFoldDB" id="A0A5B7IX88"/>
<name>A0A5B7IX88_PORTR</name>
<evidence type="ECO:0000313" key="3">
    <source>
        <dbReference type="Proteomes" id="UP000324222"/>
    </source>
</evidence>
<sequence>MQREERESMTSNSEERTYFSGGRYQIQEQQLQRTERVGTICEELEMVEVKHLVCILEEFFCQDSCCAAGRKAREVEDYHVGNILLMEDGERQGHWAMVARIEDPEYTRQEGPILGGTATNQDAKHGSLDAQSGTETDEKAVGTGGPLRVYREKRDHLMHEVKTGEDHITTREL</sequence>
<evidence type="ECO:0000313" key="2">
    <source>
        <dbReference type="EMBL" id="MPC88532.1"/>
    </source>
</evidence>
<dbReference type="Proteomes" id="UP000324222">
    <property type="component" value="Unassembled WGS sequence"/>
</dbReference>
<dbReference type="EMBL" id="VSRR010078089">
    <property type="protein sequence ID" value="MPC88532.1"/>
    <property type="molecule type" value="Genomic_DNA"/>
</dbReference>
<organism evidence="2 3">
    <name type="scientific">Portunus trituberculatus</name>
    <name type="common">Swimming crab</name>
    <name type="synonym">Neptunus trituberculatus</name>
    <dbReference type="NCBI Taxonomy" id="210409"/>
    <lineage>
        <taxon>Eukaryota</taxon>
        <taxon>Metazoa</taxon>
        <taxon>Ecdysozoa</taxon>
        <taxon>Arthropoda</taxon>
        <taxon>Crustacea</taxon>
        <taxon>Multicrustacea</taxon>
        <taxon>Malacostraca</taxon>
        <taxon>Eumalacostraca</taxon>
        <taxon>Eucarida</taxon>
        <taxon>Decapoda</taxon>
        <taxon>Pleocyemata</taxon>
        <taxon>Brachyura</taxon>
        <taxon>Eubrachyura</taxon>
        <taxon>Portunoidea</taxon>
        <taxon>Portunidae</taxon>
        <taxon>Portuninae</taxon>
        <taxon>Portunus</taxon>
    </lineage>
</organism>